<keyword evidence="15" id="KW-0843">Virulence</keyword>
<accession>C9YH81</accession>
<dbReference type="Gene3D" id="1.10.287.130">
    <property type="match status" value="1"/>
</dbReference>
<dbReference type="PANTHER" id="PTHR43047">
    <property type="entry name" value="TWO-COMPONENT HISTIDINE PROTEIN KINASE"/>
    <property type="match status" value="1"/>
</dbReference>
<comment type="subcellular location">
    <subcellularLocation>
        <location evidence="2">Cell inner membrane</location>
        <topology evidence="2">Multi-pass membrane protein</topology>
    </subcellularLocation>
</comment>
<evidence type="ECO:0000256" key="3">
    <source>
        <dbReference type="ARBA" id="ARBA00012438"/>
    </source>
</evidence>
<evidence type="ECO:0000313" key="26">
    <source>
        <dbReference type="EMBL" id="CBA33893.1"/>
    </source>
</evidence>
<dbReference type="InterPro" id="IPR004358">
    <property type="entry name" value="Sig_transdc_His_kin-like_C"/>
</dbReference>
<feature type="modified residue" description="Phosphohistidine" evidence="19">
    <location>
        <position position="709"/>
    </location>
</feature>
<evidence type="ECO:0000256" key="12">
    <source>
        <dbReference type="ARBA" id="ARBA00022840"/>
    </source>
</evidence>
<evidence type="ECO:0000256" key="11">
    <source>
        <dbReference type="ARBA" id="ARBA00022777"/>
    </source>
</evidence>
<keyword evidence="12" id="KW-0067">ATP-binding</keyword>
<keyword evidence="13 22" id="KW-1133">Transmembrane helix</keyword>
<evidence type="ECO:0000256" key="22">
    <source>
        <dbReference type="SAM" id="Phobius"/>
    </source>
</evidence>
<dbReference type="SUPFAM" id="SSF47226">
    <property type="entry name" value="Histidine-containing phosphotransfer domain, HPT domain"/>
    <property type="match status" value="1"/>
</dbReference>
<feature type="domain" description="Response regulatory" evidence="24">
    <location>
        <begin position="459"/>
        <end position="576"/>
    </location>
</feature>
<dbReference type="FunFam" id="3.30.565.10:FF:000010">
    <property type="entry name" value="Sensor histidine kinase RcsC"/>
    <property type="match status" value="1"/>
</dbReference>
<dbReference type="FunFam" id="1.10.287.130:FF:000004">
    <property type="entry name" value="Ethylene receptor 1"/>
    <property type="match status" value="1"/>
</dbReference>
<evidence type="ECO:0000256" key="18">
    <source>
        <dbReference type="ARBA" id="ARBA00070152"/>
    </source>
</evidence>
<dbReference type="EMBL" id="FN543108">
    <property type="protein sequence ID" value="CBA33893.1"/>
    <property type="molecule type" value="Genomic_DNA"/>
</dbReference>
<dbReference type="InterPro" id="IPR036097">
    <property type="entry name" value="HisK_dim/P_sf"/>
</dbReference>
<dbReference type="GO" id="GO:0009927">
    <property type="term" value="F:histidine phosphotransfer kinase activity"/>
    <property type="evidence" value="ECO:0007669"/>
    <property type="project" value="TreeGrafter"/>
</dbReference>
<dbReference type="Gene3D" id="1.20.120.160">
    <property type="entry name" value="HPT domain"/>
    <property type="match status" value="1"/>
</dbReference>
<dbReference type="CDD" id="cd00082">
    <property type="entry name" value="HisKA"/>
    <property type="match status" value="1"/>
</dbReference>
<keyword evidence="10" id="KW-0547">Nucleotide-binding</keyword>
<feature type="modified residue" description="4-aspartylphosphate" evidence="20">
    <location>
        <position position="508"/>
    </location>
</feature>
<feature type="domain" description="HPt" evidence="25">
    <location>
        <begin position="670"/>
        <end position="769"/>
    </location>
</feature>
<evidence type="ECO:0000259" key="25">
    <source>
        <dbReference type="PROSITE" id="PS50894"/>
    </source>
</evidence>
<evidence type="ECO:0000256" key="16">
    <source>
        <dbReference type="ARBA" id="ARBA00023136"/>
    </source>
</evidence>
<evidence type="ECO:0000256" key="2">
    <source>
        <dbReference type="ARBA" id="ARBA00004429"/>
    </source>
</evidence>
<dbReference type="SMART" id="SM00387">
    <property type="entry name" value="HATPase_c"/>
    <property type="match status" value="1"/>
</dbReference>
<dbReference type="Pfam" id="PF01627">
    <property type="entry name" value="Hpt"/>
    <property type="match status" value="1"/>
</dbReference>
<dbReference type="Pfam" id="PF00512">
    <property type="entry name" value="HisKA"/>
    <property type="match status" value="1"/>
</dbReference>
<dbReference type="GO" id="GO:0005524">
    <property type="term" value="F:ATP binding"/>
    <property type="evidence" value="ECO:0007669"/>
    <property type="project" value="UniProtKB-KW"/>
</dbReference>
<dbReference type="CDD" id="cd16922">
    <property type="entry name" value="HATPase_EvgS-ArcB-TorS-like"/>
    <property type="match status" value="1"/>
</dbReference>
<dbReference type="PROSITE" id="PS50110">
    <property type="entry name" value="RESPONSE_REGULATORY"/>
    <property type="match status" value="1"/>
</dbReference>
<dbReference type="InterPro" id="IPR005467">
    <property type="entry name" value="His_kinase_dom"/>
</dbReference>
<dbReference type="GO" id="GO:0000155">
    <property type="term" value="F:phosphorelay sensor kinase activity"/>
    <property type="evidence" value="ECO:0007669"/>
    <property type="project" value="InterPro"/>
</dbReference>
<dbReference type="PROSITE" id="PS50109">
    <property type="entry name" value="HIS_KIN"/>
    <property type="match status" value="1"/>
</dbReference>
<feature type="transmembrane region" description="Helical" evidence="22">
    <location>
        <begin position="152"/>
        <end position="171"/>
    </location>
</feature>
<evidence type="ECO:0000256" key="4">
    <source>
        <dbReference type="ARBA" id="ARBA00022475"/>
    </source>
</evidence>
<evidence type="ECO:0000256" key="15">
    <source>
        <dbReference type="ARBA" id="ARBA00023026"/>
    </source>
</evidence>
<keyword evidence="11" id="KW-0418">Kinase</keyword>
<organism evidence="26">
    <name type="scientific">Curvibacter symbiont subsp. Hydra magnipapillata</name>
    <dbReference type="NCBI Taxonomy" id="667019"/>
    <lineage>
        <taxon>Bacteria</taxon>
        <taxon>Pseudomonadati</taxon>
        <taxon>Pseudomonadota</taxon>
        <taxon>Betaproteobacteria</taxon>
        <taxon>Burkholderiales</taxon>
        <taxon>Comamonadaceae</taxon>
        <taxon>Curvibacter</taxon>
    </lineage>
</organism>
<keyword evidence="16 22" id="KW-0472">Membrane</keyword>
<dbReference type="InterPro" id="IPR003661">
    <property type="entry name" value="HisK_dim/P_dom"/>
</dbReference>
<dbReference type="Pfam" id="PF02518">
    <property type="entry name" value="HATPase_c"/>
    <property type="match status" value="1"/>
</dbReference>
<dbReference type="AlphaFoldDB" id="C9YH81"/>
<evidence type="ECO:0000259" key="24">
    <source>
        <dbReference type="PROSITE" id="PS50110"/>
    </source>
</evidence>
<evidence type="ECO:0000259" key="23">
    <source>
        <dbReference type="PROSITE" id="PS50109"/>
    </source>
</evidence>
<dbReference type="Pfam" id="PF00072">
    <property type="entry name" value="Response_reg"/>
    <property type="match status" value="1"/>
</dbReference>
<evidence type="ECO:0000256" key="9">
    <source>
        <dbReference type="ARBA" id="ARBA00022729"/>
    </source>
</evidence>
<dbReference type="GO" id="GO:0005886">
    <property type="term" value="C:plasma membrane"/>
    <property type="evidence" value="ECO:0007669"/>
    <property type="project" value="UniProtKB-SubCell"/>
</dbReference>
<dbReference type="PROSITE" id="PS50894">
    <property type="entry name" value="HPT"/>
    <property type="match status" value="1"/>
</dbReference>
<keyword evidence="4" id="KW-1003">Cell membrane</keyword>
<evidence type="ECO:0000256" key="17">
    <source>
        <dbReference type="ARBA" id="ARBA00058004"/>
    </source>
</evidence>
<feature type="domain" description="Histidine kinase" evidence="23">
    <location>
        <begin position="210"/>
        <end position="435"/>
    </location>
</feature>
<dbReference type="SMART" id="SM00448">
    <property type="entry name" value="REC"/>
    <property type="match status" value="1"/>
</dbReference>
<feature type="region of interest" description="Disordered" evidence="21">
    <location>
        <begin position="612"/>
        <end position="647"/>
    </location>
</feature>
<evidence type="ECO:0000256" key="7">
    <source>
        <dbReference type="ARBA" id="ARBA00022679"/>
    </source>
</evidence>
<evidence type="ECO:0000256" key="21">
    <source>
        <dbReference type="SAM" id="MobiDB-lite"/>
    </source>
</evidence>
<name>C9YH81_CURXX</name>
<dbReference type="InterPro" id="IPR011006">
    <property type="entry name" value="CheY-like_superfamily"/>
</dbReference>
<evidence type="ECO:0000256" key="10">
    <source>
        <dbReference type="ARBA" id="ARBA00022741"/>
    </source>
</evidence>
<dbReference type="Gene3D" id="3.40.50.2300">
    <property type="match status" value="1"/>
</dbReference>
<dbReference type="InterPro" id="IPR008207">
    <property type="entry name" value="Sig_transdc_His_kin_Hpt_dom"/>
</dbReference>
<keyword evidence="6 20" id="KW-0597">Phosphoprotein</keyword>
<dbReference type="InterPro" id="IPR036890">
    <property type="entry name" value="HATPase_C_sf"/>
</dbReference>
<evidence type="ECO:0000256" key="13">
    <source>
        <dbReference type="ARBA" id="ARBA00022989"/>
    </source>
</evidence>
<evidence type="ECO:0000256" key="14">
    <source>
        <dbReference type="ARBA" id="ARBA00023012"/>
    </source>
</evidence>
<dbReference type="SUPFAM" id="SSF55874">
    <property type="entry name" value="ATPase domain of HSP90 chaperone/DNA topoisomerase II/histidine kinase"/>
    <property type="match status" value="1"/>
</dbReference>
<evidence type="ECO:0000256" key="5">
    <source>
        <dbReference type="ARBA" id="ARBA00022519"/>
    </source>
</evidence>
<evidence type="ECO:0000256" key="8">
    <source>
        <dbReference type="ARBA" id="ARBA00022692"/>
    </source>
</evidence>
<keyword evidence="8 22" id="KW-0812">Transmembrane</keyword>
<comment type="catalytic activity">
    <reaction evidence="1">
        <text>ATP + protein L-histidine = ADP + protein N-phospho-L-histidine.</text>
        <dbReference type="EC" id="2.7.13.3"/>
    </reaction>
</comment>
<keyword evidence="9" id="KW-0732">Signal</keyword>
<protein>
    <recommendedName>
        <fullName evidence="18">Virulence sensor protein BvgS</fullName>
        <ecNumber evidence="3">2.7.13.3</ecNumber>
    </recommendedName>
</protein>
<dbReference type="SMART" id="SM00388">
    <property type="entry name" value="HisKA"/>
    <property type="match status" value="1"/>
</dbReference>
<dbReference type="PRINTS" id="PR00344">
    <property type="entry name" value="BCTRLSENSOR"/>
</dbReference>
<dbReference type="EC" id="2.7.13.3" evidence="3"/>
<dbReference type="PANTHER" id="PTHR43047:SF72">
    <property type="entry name" value="OSMOSENSING HISTIDINE PROTEIN KINASE SLN1"/>
    <property type="match status" value="1"/>
</dbReference>
<dbReference type="InterPro" id="IPR036641">
    <property type="entry name" value="HPT_dom_sf"/>
</dbReference>
<evidence type="ECO:0000256" key="19">
    <source>
        <dbReference type="PROSITE-ProRule" id="PRU00110"/>
    </source>
</evidence>
<evidence type="ECO:0000256" key="20">
    <source>
        <dbReference type="PROSITE-ProRule" id="PRU00169"/>
    </source>
</evidence>
<sequence>MNELRDARKRQSEFTESFVPSVFQLEREYLRFANRVEIASHDHGVPDVNALGMALDLVMSRVEVVDKSLAAAEFRNTEVFVAARSQLQRVLQEADAAISQQAQDAQVWAAISKELQALAPAMNALTMRSSLMMSTQQEQVLARSVESAVAKLRLMSGLLVLLLVSAAVIGVRQGRVERERQRLERMHEQMRVANEKADAANAGKSQFLANMSHELRTPLNGMLGMLSLLESTPVNAQQDDYIQTANRSAKHLLSLLNDILDASALEAGKMTLKPESVHLPSLVGDVQALMRPVALEKRLVLSVKADKDLPRWVLADGTRVKQIMLNLVSNALKFSEHGTVSVEVFSPAGEELKAGDDVALKIRVTDEGMGMSADVLAKLFQRFEQGNASSARRHGGTGLGLEISRSLARRMGGDIEVSSVEGKGSVFTATLCLPLSSPPNEQTTDAITARREPGTPGLNLVVAEDNAINRKYMAALLGNMGHTVRFAEHGGIAMQEIQKEVPDLVLMDLHMPEVDGLQATEAIRQLPAPYCELPIIALTADVFEESKDRVNAAGMDGFLSKPVNVHELEKLLVRRFGLRGASLAMPAAKAAAKAQPAVAVAPAPAPVPQVADTPTPVQADAAPTGITPVAEEPVPAPAPAPRQPRRRFRPGDVAEHLNMAMIGELCVGVTLQGYQSLLDGAMRTDAHCYADLQAALEQNNTAALLELGHSFKGVTASLGLAALSRLALTIEKQGHGFTADECKQHAESLRECWNTTNAICARMGLIVSS</sequence>
<comment type="function">
    <text evidence="17">Member of the two-component regulatory system BvgS/BvgA. Phosphorylates BvgA via a four-step phosphorelay in response to environmental signals.</text>
</comment>
<evidence type="ECO:0000256" key="1">
    <source>
        <dbReference type="ARBA" id="ARBA00000085"/>
    </source>
</evidence>
<dbReference type="CDD" id="cd17546">
    <property type="entry name" value="REC_hyHK_CKI1_RcsC-like"/>
    <property type="match status" value="1"/>
</dbReference>
<dbReference type="SUPFAM" id="SSF52172">
    <property type="entry name" value="CheY-like"/>
    <property type="match status" value="1"/>
</dbReference>
<dbReference type="InterPro" id="IPR001789">
    <property type="entry name" value="Sig_transdc_resp-reg_receiver"/>
</dbReference>
<keyword evidence="14" id="KW-0902">Two-component regulatory system</keyword>
<gene>
    <name evidence="26" type="ORF">Csp_B21310</name>
</gene>
<proteinExistence type="predicted"/>
<keyword evidence="7 26" id="KW-0808">Transferase</keyword>
<dbReference type="Gene3D" id="3.30.565.10">
    <property type="entry name" value="Histidine kinase-like ATPase, C-terminal domain"/>
    <property type="match status" value="1"/>
</dbReference>
<reference evidence="26" key="1">
    <citation type="journal article" date="2010" name="Nature">
        <title>The Dynamic genome of Hydra.</title>
        <authorList>
            <person name="Chapman J.A."/>
            <person name="Kirkness E.F."/>
            <person name="Simakov O."/>
            <person name="Hampson S.E."/>
            <person name="Mitros T."/>
            <person name="Weinmaier T."/>
            <person name="Rattei T."/>
            <person name="Balasubramanian P.G."/>
            <person name="Borman J."/>
            <person name="Busam D."/>
            <person name="Disbennett K."/>
            <person name="Pfannkoch C."/>
            <person name="Sumin N."/>
            <person name="Sutton G."/>
            <person name="Viswanathan L."/>
            <person name="Walenz B."/>
            <person name="Goodstein D.M."/>
            <person name="Hellsten U."/>
            <person name="Kawashima T."/>
            <person name="Prochnik S.E."/>
            <person name="Putnam N.H."/>
            <person name="Shu S."/>
            <person name="Blumberg B."/>
            <person name="Dana C.E."/>
            <person name="Gee L."/>
            <person name="Kibler D.F."/>
            <person name="Law L."/>
            <person name="Lindgens D."/>
            <person name="Martinez D.E."/>
            <person name="Peng J."/>
            <person name="Wigge P.A."/>
            <person name="Bertulat B."/>
            <person name="Guder C."/>
            <person name="Nakamura Y."/>
            <person name="Ozbek S."/>
            <person name="Watanabe H."/>
            <person name="Khalturin K."/>
            <person name="Hemmrich G."/>
            <person name="Franke A."/>
            <person name="Augustin R."/>
            <person name="Fraune S."/>
            <person name="Hayakawa E."/>
            <person name="Hayakawa S."/>
            <person name="Hirose M."/>
            <person name="Hwang J."/>
            <person name="Ikeo K."/>
            <person name="Nishimiya-Fujisawa C."/>
            <person name="Ogura A."/>
            <person name="Takahashi T."/>
            <person name="Steinmetz P.R."/>
            <person name="Zhang X."/>
            <person name="Aufschnaiter R."/>
            <person name="Eder M.K."/>
            <person name="Gorny A.K."/>
            <person name="Salvenmoser W."/>
            <person name="Heimberg A.M."/>
            <person name="Wheeler B.M."/>
            <person name="Peterson K.J."/>
            <person name="Boettger A."/>
            <person name="Tischler P."/>
            <person name="Wolf A."/>
            <person name="Gojobori T."/>
            <person name="Remington K.A."/>
            <person name="Strausberg R.L."/>
            <person name="Venter J."/>
            <person name="Technau U."/>
            <person name="Hobmayer B."/>
            <person name="Bosch T.C."/>
            <person name="Holstein T.W."/>
            <person name="Fujisawa T."/>
            <person name="Bode H.R."/>
            <person name="David C.N."/>
            <person name="Rokhsar D.S."/>
            <person name="Steele R.E."/>
        </authorList>
    </citation>
    <scope>NUCLEOTIDE SEQUENCE</scope>
</reference>
<dbReference type="InterPro" id="IPR003594">
    <property type="entry name" value="HATPase_dom"/>
</dbReference>
<dbReference type="SUPFAM" id="SSF47384">
    <property type="entry name" value="Homodimeric domain of signal transducing histidine kinase"/>
    <property type="match status" value="1"/>
</dbReference>
<evidence type="ECO:0000256" key="6">
    <source>
        <dbReference type="ARBA" id="ARBA00022553"/>
    </source>
</evidence>
<keyword evidence="5" id="KW-0997">Cell inner membrane</keyword>